<evidence type="ECO:0000259" key="1">
    <source>
        <dbReference type="SMART" id="SM00881"/>
    </source>
</evidence>
<dbReference type="SMART" id="SM00881">
    <property type="entry name" value="CoA_binding"/>
    <property type="match status" value="1"/>
</dbReference>
<accession>A0A7V8FQA4</accession>
<dbReference type="InterPro" id="IPR036291">
    <property type="entry name" value="NAD(P)-bd_dom_sf"/>
</dbReference>
<evidence type="ECO:0000313" key="3">
    <source>
        <dbReference type="Proteomes" id="UP000461670"/>
    </source>
</evidence>
<evidence type="ECO:0000313" key="2">
    <source>
        <dbReference type="EMBL" id="KAF1022291.1"/>
    </source>
</evidence>
<dbReference type="Gene3D" id="3.40.50.720">
    <property type="entry name" value="NAD(P)-binding Rossmann-like Domain"/>
    <property type="match status" value="1"/>
</dbReference>
<dbReference type="SUPFAM" id="SSF51735">
    <property type="entry name" value="NAD(P)-binding Rossmann-fold domains"/>
    <property type="match status" value="1"/>
</dbReference>
<feature type="domain" description="CoA-binding" evidence="1">
    <location>
        <begin position="23"/>
        <end position="118"/>
    </location>
</feature>
<name>A0A7V8FQA4_9BURK</name>
<dbReference type="PANTHER" id="PTHR33303">
    <property type="entry name" value="CYTOPLASMIC PROTEIN-RELATED"/>
    <property type="match status" value="1"/>
</dbReference>
<dbReference type="Proteomes" id="UP000461670">
    <property type="component" value="Unassembled WGS sequence"/>
</dbReference>
<protein>
    <recommendedName>
        <fullName evidence="1">CoA-binding domain-containing protein</fullName>
    </recommendedName>
</protein>
<dbReference type="InterPro" id="IPR003781">
    <property type="entry name" value="CoA-bd"/>
</dbReference>
<dbReference type="EMBL" id="WNDQ01000013">
    <property type="protein sequence ID" value="KAF1022291.1"/>
    <property type="molecule type" value="Genomic_DNA"/>
</dbReference>
<gene>
    <name evidence="2" type="primary">yccU</name>
    <name evidence="2" type="ORF">GAK30_01262</name>
</gene>
<reference evidence="3" key="1">
    <citation type="journal article" date="2020" name="MBio">
        <title>Horizontal gene transfer to a defensive symbiont with a reduced genome amongst a multipartite beetle microbiome.</title>
        <authorList>
            <person name="Waterworth S.C."/>
            <person name="Florez L.V."/>
            <person name="Rees E.R."/>
            <person name="Hertweck C."/>
            <person name="Kaltenpoth M."/>
            <person name="Kwan J.C."/>
        </authorList>
    </citation>
    <scope>NUCLEOTIDE SEQUENCE [LARGE SCALE GENOMIC DNA]</scope>
</reference>
<sequence>MTLMTNRTPPLFEDAPEQDVADILTHGTQIAIVGLSLKPHRASFGVAQYLQAHGYRIIPINPNAFEVLGEKAYTSLTEAAAEHRIDLVDVFRRSEETTPVIDEAIAVGARAVWLQLGITNDEAIARARAAGLLAVQNRCTKIEHMAYMSQGRF</sequence>
<organism evidence="2 3">
    <name type="scientific">Paracidovorax wautersii</name>
    <dbReference type="NCBI Taxonomy" id="1177982"/>
    <lineage>
        <taxon>Bacteria</taxon>
        <taxon>Pseudomonadati</taxon>
        <taxon>Pseudomonadota</taxon>
        <taxon>Betaproteobacteria</taxon>
        <taxon>Burkholderiales</taxon>
        <taxon>Comamonadaceae</taxon>
        <taxon>Paracidovorax</taxon>
    </lineage>
</organism>
<dbReference type="Pfam" id="PF13380">
    <property type="entry name" value="CoA_binding_2"/>
    <property type="match status" value="1"/>
</dbReference>
<dbReference type="AlphaFoldDB" id="A0A7V8FQA4"/>
<dbReference type="PANTHER" id="PTHR33303:SF2">
    <property type="entry name" value="COA-BINDING DOMAIN-CONTAINING PROTEIN"/>
    <property type="match status" value="1"/>
</dbReference>
<comment type="caution">
    <text evidence="2">The sequence shown here is derived from an EMBL/GenBank/DDBJ whole genome shotgun (WGS) entry which is preliminary data.</text>
</comment>
<proteinExistence type="predicted"/>